<evidence type="ECO:0000256" key="5">
    <source>
        <dbReference type="ARBA" id="ARBA00022448"/>
    </source>
</evidence>
<keyword evidence="5" id="KW-0813">Transport</keyword>
<dbReference type="InterPro" id="IPR006845">
    <property type="entry name" value="Pex_N"/>
</dbReference>
<dbReference type="PANTHER" id="PTHR12888">
    <property type="entry name" value="PEROXISOME ASSEMBLY PROTEIN 12 PEROXIN-12"/>
    <property type="match status" value="1"/>
</dbReference>
<evidence type="ECO:0000259" key="18">
    <source>
        <dbReference type="Pfam" id="PF04757"/>
    </source>
</evidence>
<evidence type="ECO:0000256" key="6">
    <source>
        <dbReference type="ARBA" id="ARBA00022692"/>
    </source>
</evidence>
<keyword evidence="11 17" id="KW-1133">Transmembrane helix</keyword>
<evidence type="ECO:0000256" key="12">
    <source>
        <dbReference type="ARBA" id="ARBA00023136"/>
    </source>
</evidence>
<gene>
    <name evidence="19" type="ORF">CVLEPA_LOCUS10527</name>
</gene>
<evidence type="ECO:0000313" key="20">
    <source>
        <dbReference type="Proteomes" id="UP001642483"/>
    </source>
</evidence>
<protein>
    <recommendedName>
        <fullName evidence="4 16">Peroxisome assembly protein 12</fullName>
    </recommendedName>
    <alternativeName>
        <fullName evidence="14 16">Peroxin-12</fullName>
    </alternativeName>
</protein>
<feature type="transmembrane region" description="Helical" evidence="17">
    <location>
        <begin position="211"/>
        <end position="237"/>
    </location>
</feature>
<evidence type="ECO:0000256" key="1">
    <source>
        <dbReference type="ARBA" id="ARBA00004585"/>
    </source>
</evidence>
<feature type="transmembrane region" description="Helical" evidence="17">
    <location>
        <begin position="154"/>
        <end position="175"/>
    </location>
</feature>
<keyword evidence="20" id="KW-1185">Reference proteome</keyword>
<proteinExistence type="inferred from homology"/>
<evidence type="ECO:0000256" key="3">
    <source>
        <dbReference type="ARBA" id="ARBA00008704"/>
    </source>
</evidence>
<dbReference type="Gene3D" id="3.30.40.10">
    <property type="entry name" value="Zinc/RING finger domain, C3HC4 (zinc finger)"/>
    <property type="match status" value="1"/>
</dbReference>
<evidence type="ECO:0000256" key="15">
    <source>
        <dbReference type="ARBA" id="ARBA00045862"/>
    </source>
</evidence>
<evidence type="ECO:0000256" key="2">
    <source>
        <dbReference type="ARBA" id="ARBA00004906"/>
    </source>
</evidence>
<feature type="domain" description="Pex N-terminal" evidence="18">
    <location>
        <begin position="29"/>
        <end position="238"/>
    </location>
</feature>
<comment type="pathway">
    <text evidence="2">Protein modification; protein ubiquitination.</text>
</comment>
<comment type="similarity">
    <text evidence="3 16">Belongs to the pex2/pex10/pex12 family.</text>
</comment>
<evidence type="ECO:0000256" key="7">
    <source>
        <dbReference type="ARBA" id="ARBA00022723"/>
    </source>
</evidence>
<keyword evidence="10" id="KW-0653">Protein transport</keyword>
<keyword evidence="9" id="KW-0862">Zinc</keyword>
<evidence type="ECO:0000313" key="19">
    <source>
        <dbReference type="EMBL" id="CAK8680254.1"/>
    </source>
</evidence>
<evidence type="ECO:0000256" key="14">
    <source>
        <dbReference type="ARBA" id="ARBA00029692"/>
    </source>
</evidence>
<dbReference type="Proteomes" id="UP001642483">
    <property type="component" value="Unassembled WGS sequence"/>
</dbReference>
<dbReference type="SUPFAM" id="SSF57850">
    <property type="entry name" value="RING/U-box"/>
    <property type="match status" value="1"/>
</dbReference>
<evidence type="ECO:0000256" key="9">
    <source>
        <dbReference type="ARBA" id="ARBA00022833"/>
    </source>
</evidence>
<evidence type="ECO:0000256" key="8">
    <source>
        <dbReference type="ARBA" id="ARBA00022771"/>
    </source>
</evidence>
<dbReference type="InterPro" id="IPR013083">
    <property type="entry name" value="Znf_RING/FYVE/PHD"/>
</dbReference>
<evidence type="ECO:0000256" key="4">
    <source>
        <dbReference type="ARBA" id="ARBA00018980"/>
    </source>
</evidence>
<evidence type="ECO:0000256" key="17">
    <source>
        <dbReference type="SAM" id="Phobius"/>
    </source>
</evidence>
<dbReference type="PANTHER" id="PTHR12888:SF0">
    <property type="entry name" value="PEROXISOME ASSEMBLY PROTEIN 12"/>
    <property type="match status" value="1"/>
</dbReference>
<evidence type="ECO:0000256" key="16">
    <source>
        <dbReference type="PIRNR" id="PIRNR038074"/>
    </source>
</evidence>
<keyword evidence="12 16" id="KW-0472">Membrane</keyword>
<keyword evidence="13 16" id="KW-0576">Peroxisome</keyword>
<comment type="function">
    <text evidence="15">Component of a retrotranslocation channel required for peroxisome organization by mediating export of the PEX5 receptor from peroxisomes to the cytosol, thereby promoting PEX5 recycling. The retrotranslocation channel is composed of PEX2, PEX10 and PEX12; each subunit contributing transmembrane segments that coassemble into an open channel that specifically allows the passage of PEX5 through the peroxisomal membrane. PEX12 also regulates PEX5 recycling by activating the E3 ubiquitin-protein ligase activity of PEX10. When PEX5 recycling is compromised, PEX12 stimulates PEX10-mediated polyubiquitination of PEX5, leading to its subsequent degradation.</text>
</comment>
<dbReference type="EMBL" id="CAWYQH010000068">
    <property type="protein sequence ID" value="CAK8680254.1"/>
    <property type="molecule type" value="Genomic_DNA"/>
</dbReference>
<evidence type="ECO:0000256" key="11">
    <source>
        <dbReference type="ARBA" id="ARBA00022989"/>
    </source>
</evidence>
<accession>A0ABP0FP19</accession>
<keyword evidence="6 17" id="KW-0812">Transmembrane</keyword>
<keyword evidence="7" id="KW-0479">Metal-binding</keyword>
<evidence type="ECO:0000256" key="13">
    <source>
        <dbReference type="ARBA" id="ARBA00023140"/>
    </source>
</evidence>
<organism evidence="19 20">
    <name type="scientific">Clavelina lepadiformis</name>
    <name type="common">Light-bulb sea squirt</name>
    <name type="synonym">Ascidia lepadiformis</name>
    <dbReference type="NCBI Taxonomy" id="159417"/>
    <lineage>
        <taxon>Eukaryota</taxon>
        <taxon>Metazoa</taxon>
        <taxon>Chordata</taxon>
        <taxon>Tunicata</taxon>
        <taxon>Ascidiacea</taxon>
        <taxon>Aplousobranchia</taxon>
        <taxon>Clavelinidae</taxon>
        <taxon>Clavelina</taxon>
    </lineage>
</organism>
<comment type="caution">
    <text evidence="19">The sequence shown here is derived from an EMBL/GenBank/DDBJ whole genome shotgun (WGS) entry which is preliminary data.</text>
</comment>
<dbReference type="InterPro" id="IPR017375">
    <property type="entry name" value="PEX12"/>
</dbReference>
<dbReference type="PIRSF" id="PIRSF038074">
    <property type="entry name" value="Peroxisome_assembly_p12"/>
    <property type="match status" value="1"/>
</dbReference>
<name>A0ABP0FP19_CLALP</name>
<keyword evidence="8" id="KW-0863">Zinc-finger</keyword>
<sequence length="328" mass="37681">MAEFGDALSTALTSQNEGLPSVFEVLAQDNLSSSIRPAIKHLFKVLAQNAPHRFGWCYAWFDELYTVVHSAVEHHFLSNHLASFAEHYYDLQRKPLFFTTPTTHFPLGRRIHLYSVIFLTVFPYLQLKVEDQYKTIKENHDFSGGRDFSRIKKIFLFCYPILQTFWNAVILYYNFMFAIGKSDYHSPLYRAIKTKLIIADPFLSGQEQTGIASFLTNFLGGGVHVGVFVLQFIEWWYDENNESSIKQVMKQPIPDPPTSVIQKSKIPVPKAGVCPLCNRLRKNDTAVMTSGYVFCYVCIYKYVKSNRCCPVTGYKTEINNLAKIYLPT</sequence>
<dbReference type="CDD" id="cd16451">
    <property type="entry name" value="mRING_PEX12"/>
    <property type="match status" value="1"/>
</dbReference>
<comment type="subcellular location">
    <subcellularLocation>
        <location evidence="1">Peroxisome membrane</location>
        <topology evidence="1">Multi-pass membrane protein</topology>
    </subcellularLocation>
</comment>
<dbReference type="Pfam" id="PF04757">
    <property type="entry name" value="Pex2_Pex12"/>
    <property type="match status" value="1"/>
</dbReference>
<reference evidence="19 20" key="1">
    <citation type="submission" date="2024-02" db="EMBL/GenBank/DDBJ databases">
        <authorList>
            <person name="Daric V."/>
            <person name="Darras S."/>
        </authorList>
    </citation>
    <scope>NUCLEOTIDE SEQUENCE [LARGE SCALE GENOMIC DNA]</scope>
</reference>
<evidence type="ECO:0000256" key="10">
    <source>
        <dbReference type="ARBA" id="ARBA00022927"/>
    </source>
</evidence>